<organism evidence="2 3">
    <name type="scientific">Citrobacter freundii</name>
    <dbReference type="NCBI Taxonomy" id="546"/>
    <lineage>
        <taxon>Bacteria</taxon>
        <taxon>Pseudomonadati</taxon>
        <taxon>Pseudomonadota</taxon>
        <taxon>Gammaproteobacteria</taxon>
        <taxon>Enterobacterales</taxon>
        <taxon>Enterobacteriaceae</taxon>
        <taxon>Citrobacter</taxon>
        <taxon>Citrobacter freundii complex</taxon>
    </lineage>
</organism>
<reference evidence="3" key="1">
    <citation type="submission" date="2020-06" db="EMBL/GenBank/DDBJ databases">
        <title>REHAB project genomes.</title>
        <authorList>
            <person name="Shaw L.P."/>
        </authorList>
    </citation>
    <scope>NUCLEOTIDE SEQUENCE [LARGE SCALE GENOMIC DNA]</scope>
    <source>
        <strain evidence="3">RHBSTW-00370</strain>
    </source>
</reference>
<proteinExistence type="predicted"/>
<dbReference type="Proteomes" id="UP000512222">
    <property type="component" value="Chromosome"/>
</dbReference>
<sequence>MIRDEHEKEINNKPLAFERVKLSGGKAHPVHKQQEEIADRIAREEWGKKTRVPSEIITVYPEPTELPDICKSEALLELEKKYYPLLKAQRIELDRAYNKVTQMQAAIEPTEFEIQDELSQRPFVYFDYNDNDGFGTFPEQIPDVINNLPEGSRVVKIVKASRGNGSFIYLTGKTQEEFNELAKQNILKARNKVIDTAKQELANHLKAMKQLISDYEAQKKQALQADIEQLTKISGKYAKAI</sequence>
<evidence type="ECO:0000313" key="3">
    <source>
        <dbReference type="Proteomes" id="UP000512222"/>
    </source>
</evidence>
<gene>
    <name evidence="2" type="ORF">HV178_10025</name>
</gene>
<evidence type="ECO:0000256" key="1">
    <source>
        <dbReference type="SAM" id="Coils"/>
    </source>
</evidence>
<feature type="coiled-coil region" evidence="1">
    <location>
        <begin position="194"/>
        <end position="225"/>
    </location>
</feature>
<accession>A0AAP9QB93</accession>
<dbReference type="EMBL" id="CP056573">
    <property type="protein sequence ID" value="QLV30302.1"/>
    <property type="molecule type" value="Genomic_DNA"/>
</dbReference>
<name>A0AAP9QB93_CITFR</name>
<dbReference type="AlphaFoldDB" id="A0AAP9QB93"/>
<keyword evidence="1" id="KW-0175">Coiled coil</keyword>
<protein>
    <submittedName>
        <fullName evidence="2">Transposase</fullName>
    </submittedName>
</protein>
<dbReference type="RefSeq" id="WP_101739764.1">
    <property type="nucleotide sequence ID" value="NZ_CP056573.1"/>
</dbReference>
<evidence type="ECO:0000313" key="2">
    <source>
        <dbReference type="EMBL" id="QLV30302.1"/>
    </source>
</evidence>